<evidence type="ECO:0000313" key="12">
    <source>
        <dbReference type="EMBL" id="SPD75198.1"/>
    </source>
</evidence>
<dbReference type="GO" id="GO:0006779">
    <property type="term" value="P:porphyrin-containing compound biosynthetic process"/>
    <property type="evidence" value="ECO:0007669"/>
    <property type="project" value="InterPro"/>
</dbReference>
<reference evidence="12" key="1">
    <citation type="submission" date="2018-01" db="EMBL/GenBank/DDBJ databases">
        <authorList>
            <person name="Regsiter A."/>
            <person name="William W."/>
        </authorList>
    </citation>
    <scope>NUCLEOTIDE SEQUENCE</scope>
    <source>
        <strain evidence="12">TRIP AH-1</strain>
    </source>
</reference>
<keyword evidence="9 10" id="KW-0143">Chaperone</keyword>
<dbReference type="Pfam" id="PF04055">
    <property type="entry name" value="Radical_SAM"/>
    <property type="match status" value="1"/>
</dbReference>
<keyword evidence="7 10" id="KW-0408">Iron</keyword>
<dbReference type="NCBIfam" id="TIGR00539">
    <property type="entry name" value="hemN_rel"/>
    <property type="match status" value="1"/>
</dbReference>
<comment type="function">
    <text evidence="10">Probably acts as a heme chaperone, transferring heme to an unknown acceptor. Binds one molecule of heme per monomer, possibly covalently. Binds 1 [4Fe-4S] cluster. The cluster is coordinated with 3 cysteines and an exchangeable S-adenosyl-L-methionine.</text>
</comment>
<protein>
    <recommendedName>
        <fullName evidence="3 10">Heme chaperone HemW</fullName>
    </recommendedName>
</protein>
<dbReference type="EMBL" id="OJIN01000191">
    <property type="protein sequence ID" value="SPD75198.1"/>
    <property type="molecule type" value="Genomic_DNA"/>
</dbReference>
<dbReference type="PANTHER" id="PTHR13932">
    <property type="entry name" value="COPROPORPHYRINIGEN III OXIDASE"/>
    <property type="match status" value="1"/>
</dbReference>
<dbReference type="CDD" id="cd01335">
    <property type="entry name" value="Radical_SAM"/>
    <property type="match status" value="1"/>
</dbReference>
<evidence type="ECO:0000256" key="4">
    <source>
        <dbReference type="ARBA" id="ARBA00022617"/>
    </source>
</evidence>
<dbReference type="GO" id="GO:0046872">
    <property type="term" value="F:metal ion binding"/>
    <property type="evidence" value="ECO:0007669"/>
    <property type="project" value="UniProtKB-UniRule"/>
</dbReference>
<comment type="cofactor">
    <cofactor evidence="1">
        <name>[4Fe-4S] cluster</name>
        <dbReference type="ChEBI" id="CHEBI:49883"/>
    </cofactor>
</comment>
<gene>
    <name evidence="12" type="ORF">PITCH_A490001</name>
</gene>
<dbReference type="InterPro" id="IPR034505">
    <property type="entry name" value="Coproporphyrinogen-III_oxidase"/>
</dbReference>
<dbReference type="AlphaFoldDB" id="A0A445N0B6"/>
<dbReference type="InterPro" id="IPR058240">
    <property type="entry name" value="rSAM_sf"/>
</dbReference>
<accession>A0A445N0B6</accession>
<dbReference type="InterPro" id="IPR004559">
    <property type="entry name" value="HemW-like"/>
</dbReference>
<proteinExistence type="inferred from homology"/>
<keyword evidence="4 10" id="KW-0349">Heme</keyword>
<evidence type="ECO:0000256" key="5">
    <source>
        <dbReference type="ARBA" id="ARBA00022691"/>
    </source>
</evidence>
<comment type="subcellular location">
    <subcellularLocation>
        <location evidence="10">Cytoplasm</location>
    </subcellularLocation>
</comment>
<dbReference type="GO" id="GO:0051539">
    <property type="term" value="F:4 iron, 4 sulfur cluster binding"/>
    <property type="evidence" value="ECO:0007669"/>
    <property type="project" value="UniProtKB-UniRule"/>
</dbReference>
<comment type="similarity">
    <text evidence="2">Belongs to the anaerobic coproporphyrinogen-III oxidase family. HemW subfamily.</text>
</comment>
<dbReference type="SFLD" id="SFLDS00029">
    <property type="entry name" value="Radical_SAM"/>
    <property type="match status" value="1"/>
</dbReference>
<keyword evidence="12" id="KW-0560">Oxidoreductase</keyword>
<evidence type="ECO:0000256" key="6">
    <source>
        <dbReference type="ARBA" id="ARBA00022723"/>
    </source>
</evidence>
<dbReference type="PANTHER" id="PTHR13932:SF5">
    <property type="entry name" value="RADICAL S-ADENOSYL METHIONINE DOMAIN-CONTAINING PROTEIN 1, MITOCHONDRIAL"/>
    <property type="match status" value="1"/>
</dbReference>
<dbReference type="SFLD" id="SFLDG01082">
    <property type="entry name" value="B12-binding_domain_containing"/>
    <property type="match status" value="1"/>
</dbReference>
<dbReference type="SMART" id="SM00729">
    <property type="entry name" value="Elp3"/>
    <property type="match status" value="1"/>
</dbReference>
<dbReference type="SUPFAM" id="SSF102114">
    <property type="entry name" value="Radical SAM enzymes"/>
    <property type="match status" value="1"/>
</dbReference>
<dbReference type="Gene3D" id="3.20.20.70">
    <property type="entry name" value="Aldolase class I"/>
    <property type="match status" value="1"/>
</dbReference>
<dbReference type="InterPro" id="IPR007197">
    <property type="entry name" value="rSAM"/>
</dbReference>
<sequence length="380" mass="42978">MLYYPPHSHLPGLYIHVPFCRSKCPYCGFYSIASEKLIPRWVNALKKEAVYYKNRFGRFDSLYLGGGTPSLLDTGILSDMVEYLFSCFDFMADSEITIEANPSDLSPEKARALRQIGFNRISLGVQSFCDRNLRFLGRTHSARQAQEALTLVKSCGFNNISMDLIYGFDGQSLTDWMGTLSKAVSFGPAHFSCYQLTLEEKTPLFRLKERGLYHPLDDVMESSFFITTSRFLKDNGYTHYEISSFAENDSSISKHNMKYWLHSPYLGLGPSAHSFDGSQQRWWNVSSVRRYCEALEEGASPVSGSECLSDEQLAFERVVLGLRTKDGLDENVIPLNHRSWNLMSELRDSGFIVIDNGRIMPTTKGFLMADYLACALSGPV</sequence>
<name>A0A445N0B6_9BACT</name>
<keyword evidence="6 10" id="KW-0479">Metal-binding</keyword>
<evidence type="ECO:0000256" key="8">
    <source>
        <dbReference type="ARBA" id="ARBA00023014"/>
    </source>
</evidence>
<evidence type="ECO:0000256" key="9">
    <source>
        <dbReference type="ARBA" id="ARBA00023186"/>
    </source>
</evidence>
<evidence type="ECO:0000259" key="11">
    <source>
        <dbReference type="PROSITE" id="PS51918"/>
    </source>
</evidence>
<keyword evidence="8 10" id="KW-0411">Iron-sulfur</keyword>
<dbReference type="GO" id="GO:0004109">
    <property type="term" value="F:coproporphyrinogen oxidase activity"/>
    <property type="evidence" value="ECO:0007669"/>
    <property type="project" value="InterPro"/>
</dbReference>
<evidence type="ECO:0000256" key="7">
    <source>
        <dbReference type="ARBA" id="ARBA00023004"/>
    </source>
</evidence>
<keyword evidence="5 10" id="KW-0949">S-adenosyl-L-methionine</keyword>
<dbReference type="InterPro" id="IPR006638">
    <property type="entry name" value="Elp3/MiaA/NifB-like_rSAM"/>
</dbReference>
<evidence type="ECO:0000256" key="2">
    <source>
        <dbReference type="ARBA" id="ARBA00006100"/>
    </source>
</evidence>
<dbReference type="InterPro" id="IPR013785">
    <property type="entry name" value="Aldolase_TIM"/>
</dbReference>
<dbReference type="SFLD" id="SFLDF00562">
    <property type="entry name" value="HemN-like__clustered_with_heat"/>
    <property type="match status" value="1"/>
</dbReference>
<dbReference type="SFLD" id="SFLDG01065">
    <property type="entry name" value="anaerobic_coproporphyrinogen-I"/>
    <property type="match status" value="1"/>
</dbReference>
<dbReference type="GO" id="GO:0005737">
    <property type="term" value="C:cytoplasm"/>
    <property type="evidence" value="ECO:0007669"/>
    <property type="project" value="UniProtKB-SubCell"/>
</dbReference>
<keyword evidence="10" id="KW-0963">Cytoplasm</keyword>
<evidence type="ECO:0000256" key="3">
    <source>
        <dbReference type="ARBA" id="ARBA00017228"/>
    </source>
</evidence>
<organism evidence="12">
    <name type="scientific">uncultured Desulfobacterium sp</name>
    <dbReference type="NCBI Taxonomy" id="201089"/>
    <lineage>
        <taxon>Bacteria</taxon>
        <taxon>Pseudomonadati</taxon>
        <taxon>Thermodesulfobacteriota</taxon>
        <taxon>Desulfobacteria</taxon>
        <taxon>Desulfobacterales</taxon>
        <taxon>Desulfobacteriaceae</taxon>
        <taxon>Desulfobacterium</taxon>
        <taxon>environmental samples</taxon>
    </lineage>
</organism>
<feature type="domain" description="Radical SAM core" evidence="11">
    <location>
        <begin position="5"/>
        <end position="238"/>
    </location>
</feature>
<keyword evidence="10" id="KW-0004">4Fe-4S</keyword>
<evidence type="ECO:0000256" key="1">
    <source>
        <dbReference type="ARBA" id="ARBA00001966"/>
    </source>
</evidence>
<dbReference type="PROSITE" id="PS51918">
    <property type="entry name" value="RADICAL_SAM"/>
    <property type="match status" value="1"/>
</dbReference>
<evidence type="ECO:0000256" key="10">
    <source>
        <dbReference type="RuleBase" id="RU364116"/>
    </source>
</evidence>